<name>A0A220UL31_9GAMM</name>
<dbReference type="EMBL" id="CP022358">
    <property type="protein sequence ID" value="ASK68710.1"/>
    <property type="molecule type" value="Genomic_DNA"/>
</dbReference>
<reference evidence="1 2" key="1">
    <citation type="submission" date="2017-07" db="EMBL/GenBank/DDBJ databases">
        <title>Phenotypical and genomic characterization of a clinical isolate of Shewanella bicestrii sp. nov. producing an extended-spectrum beta-lactamase and a new oxacillinase variant.</title>
        <authorList>
            <person name="Jousset A.B."/>
            <person name="Bonnin R.A."/>
            <person name="Girlich D."/>
            <person name="Dabos L."/>
            <person name="Potron A."/>
            <person name="Dortet L."/>
            <person name="Glaser P."/>
            <person name="Naas T."/>
        </authorList>
    </citation>
    <scope>NUCLEOTIDE SEQUENCE [LARGE SCALE GENOMIC DNA]</scope>
    <source>
        <strain evidence="1 2">JAB-1</strain>
    </source>
</reference>
<sequence>MSMVSAKEFAHWLKKRFEGVEKGVSLTREDINQLTGRQNFSLVFVHDIHYELMRYGIAFVTDTGRDTYYLVRVFDKPWRNQLEQDSEKELFSNVVSINLLR</sequence>
<dbReference type="Proteomes" id="UP000198367">
    <property type="component" value="Chromosome"/>
</dbReference>
<proteinExistence type="predicted"/>
<gene>
    <name evidence="1" type="ORF">CF168_07340</name>
</gene>
<dbReference type="KEGG" id="sbj:CF168_07340"/>
<evidence type="ECO:0000313" key="1">
    <source>
        <dbReference type="EMBL" id="ASK68710.1"/>
    </source>
</evidence>
<dbReference type="AlphaFoldDB" id="A0A220UL31"/>
<protein>
    <submittedName>
        <fullName evidence="1">Uncharacterized protein</fullName>
    </submittedName>
</protein>
<dbReference type="RefSeq" id="WP_088210709.1">
    <property type="nucleotide sequence ID" value="NZ_CP022358.1"/>
</dbReference>
<organism evidence="1 2">
    <name type="scientific">Shewanella bicestrii</name>
    <dbReference type="NCBI Taxonomy" id="2018305"/>
    <lineage>
        <taxon>Bacteria</taxon>
        <taxon>Pseudomonadati</taxon>
        <taxon>Pseudomonadota</taxon>
        <taxon>Gammaproteobacteria</taxon>
        <taxon>Alteromonadales</taxon>
        <taxon>Shewanellaceae</taxon>
        <taxon>Shewanella</taxon>
    </lineage>
</organism>
<evidence type="ECO:0000313" key="2">
    <source>
        <dbReference type="Proteomes" id="UP000198367"/>
    </source>
</evidence>
<accession>A0A220UL31</accession>
<keyword evidence="2" id="KW-1185">Reference proteome</keyword>